<proteinExistence type="predicted"/>
<protein>
    <submittedName>
        <fullName evidence="2">DUF2752 domain-containing protein</fullName>
    </submittedName>
</protein>
<reference evidence="2 3" key="1">
    <citation type="submission" date="2019-01" db="EMBL/GenBank/DDBJ databases">
        <title>Blautia sp. nov. KGMB01111 isolated human feces.</title>
        <authorList>
            <person name="Park J.-E."/>
            <person name="Kim J.-S."/>
            <person name="Park S.-H."/>
        </authorList>
    </citation>
    <scope>NUCLEOTIDE SEQUENCE [LARGE SCALE GENOMIC DNA]</scope>
    <source>
        <strain evidence="2 3">KGMB01111</strain>
    </source>
</reference>
<accession>A0A4Q1RIZ1</accession>
<keyword evidence="1" id="KW-1133">Transmembrane helix</keyword>
<feature type="transmembrane region" description="Helical" evidence="1">
    <location>
        <begin position="22"/>
        <end position="46"/>
    </location>
</feature>
<feature type="transmembrane region" description="Helical" evidence="1">
    <location>
        <begin position="66"/>
        <end position="86"/>
    </location>
</feature>
<keyword evidence="3" id="KW-1185">Reference proteome</keyword>
<dbReference type="EMBL" id="SDKC01000001">
    <property type="protein sequence ID" value="RXS75721.1"/>
    <property type="molecule type" value="Genomic_DNA"/>
</dbReference>
<dbReference type="RefSeq" id="WP_106491944.1">
    <property type="nucleotide sequence ID" value="NZ_DAWBJR010000020.1"/>
</dbReference>
<dbReference type="Proteomes" id="UP000290106">
    <property type="component" value="Unassembled WGS sequence"/>
</dbReference>
<dbReference type="AlphaFoldDB" id="A0A4Q1RIZ1"/>
<dbReference type="InterPro" id="IPR021215">
    <property type="entry name" value="DUF2752"/>
</dbReference>
<keyword evidence="1" id="KW-0472">Membrane</keyword>
<sequence>MHLEIIFKDPNRKKIFLSKTKTLCAVILSYHLLTWFTGCPFRFFFGISCPGCGMTRALLAALRLDFAAAFSYHPLFFLLPFFLLGYYLDPWINWSRHYLLLGSVAALFVLTYLVRLLFLHDPVVTWHPASGTLLKPFFHLLNIKLPG</sequence>
<name>A0A4Q1RIZ1_9FIRM</name>
<dbReference type="OrthoDB" id="9815897at2"/>
<comment type="caution">
    <text evidence="2">The sequence shown here is derived from an EMBL/GenBank/DDBJ whole genome shotgun (WGS) entry which is preliminary data.</text>
</comment>
<dbReference type="Pfam" id="PF10825">
    <property type="entry name" value="DUF2752"/>
    <property type="match status" value="1"/>
</dbReference>
<evidence type="ECO:0000313" key="2">
    <source>
        <dbReference type="EMBL" id="RXS75721.1"/>
    </source>
</evidence>
<evidence type="ECO:0000256" key="1">
    <source>
        <dbReference type="SAM" id="Phobius"/>
    </source>
</evidence>
<organism evidence="2 3">
    <name type="scientific">Blautia faecicola</name>
    <dbReference type="NCBI Taxonomy" id="2509240"/>
    <lineage>
        <taxon>Bacteria</taxon>
        <taxon>Bacillati</taxon>
        <taxon>Bacillota</taxon>
        <taxon>Clostridia</taxon>
        <taxon>Lachnospirales</taxon>
        <taxon>Lachnospiraceae</taxon>
        <taxon>Blautia</taxon>
    </lineage>
</organism>
<keyword evidence="1" id="KW-0812">Transmembrane</keyword>
<feature type="transmembrane region" description="Helical" evidence="1">
    <location>
        <begin position="98"/>
        <end position="118"/>
    </location>
</feature>
<evidence type="ECO:0000313" key="3">
    <source>
        <dbReference type="Proteomes" id="UP000290106"/>
    </source>
</evidence>
<gene>
    <name evidence="2" type="ORF">ETP43_11200</name>
</gene>